<evidence type="ECO:0000313" key="3">
    <source>
        <dbReference type="Proteomes" id="UP001258017"/>
    </source>
</evidence>
<feature type="compositionally biased region" description="Low complexity" evidence="1">
    <location>
        <begin position="14"/>
        <end position="28"/>
    </location>
</feature>
<dbReference type="EMBL" id="JAIFRP010000011">
    <property type="protein sequence ID" value="KAK2586659.1"/>
    <property type="molecule type" value="Genomic_DNA"/>
</dbReference>
<reference evidence="2" key="1">
    <citation type="submission" date="2021-08" db="EMBL/GenBank/DDBJ databases">
        <authorList>
            <person name="Misof B."/>
            <person name="Oliver O."/>
            <person name="Podsiadlowski L."/>
            <person name="Donath A."/>
            <person name="Peters R."/>
            <person name="Mayer C."/>
            <person name="Rust J."/>
            <person name="Gunkel S."/>
            <person name="Lesny P."/>
            <person name="Martin S."/>
            <person name="Oeyen J.P."/>
            <person name="Petersen M."/>
            <person name="Panagiotis P."/>
            <person name="Wilbrandt J."/>
            <person name="Tanja T."/>
        </authorList>
    </citation>
    <scope>NUCLEOTIDE SEQUENCE</scope>
    <source>
        <strain evidence="2">GBR_01_08_01A</strain>
        <tissue evidence="2">Thorax + abdomen</tissue>
    </source>
</reference>
<feature type="region of interest" description="Disordered" evidence="1">
    <location>
        <begin position="1"/>
        <end position="36"/>
    </location>
</feature>
<protein>
    <submittedName>
        <fullName evidence="2">Uncharacterized protein</fullName>
    </submittedName>
</protein>
<name>A0AAD9RVE8_9HYME</name>
<reference evidence="2" key="2">
    <citation type="journal article" date="2023" name="Commun. Biol.">
        <title>Intrasexual cuticular hydrocarbon dimorphism in a wasp sheds light on hydrocarbon biosynthesis genes in Hymenoptera.</title>
        <authorList>
            <person name="Moris V.C."/>
            <person name="Podsiadlowski L."/>
            <person name="Martin S."/>
            <person name="Oeyen J.P."/>
            <person name="Donath A."/>
            <person name="Petersen M."/>
            <person name="Wilbrandt J."/>
            <person name="Misof B."/>
            <person name="Liedtke D."/>
            <person name="Thamm M."/>
            <person name="Scheiner R."/>
            <person name="Schmitt T."/>
            <person name="Niehuis O."/>
        </authorList>
    </citation>
    <scope>NUCLEOTIDE SEQUENCE</scope>
    <source>
        <strain evidence="2">GBR_01_08_01A</strain>
    </source>
</reference>
<sequence>MGKESSGIERAAVLNGGSTGSNSSLRTSIPDAHARSSRVWKDPLEGIPYRWQQQARMIEMEIRNMFASLPSTDVPTSTN</sequence>
<evidence type="ECO:0000256" key="1">
    <source>
        <dbReference type="SAM" id="MobiDB-lite"/>
    </source>
</evidence>
<keyword evidence="3" id="KW-1185">Reference proteome</keyword>
<evidence type="ECO:0000313" key="2">
    <source>
        <dbReference type="EMBL" id="KAK2586659.1"/>
    </source>
</evidence>
<organism evidence="2 3">
    <name type="scientific">Odynerus spinipes</name>
    <dbReference type="NCBI Taxonomy" id="1348599"/>
    <lineage>
        <taxon>Eukaryota</taxon>
        <taxon>Metazoa</taxon>
        <taxon>Ecdysozoa</taxon>
        <taxon>Arthropoda</taxon>
        <taxon>Hexapoda</taxon>
        <taxon>Insecta</taxon>
        <taxon>Pterygota</taxon>
        <taxon>Neoptera</taxon>
        <taxon>Endopterygota</taxon>
        <taxon>Hymenoptera</taxon>
        <taxon>Apocrita</taxon>
        <taxon>Aculeata</taxon>
        <taxon>Vespoidea</taxon>
        <taxon>Vespidae</taxon>
        <taxon>Eumeninae</taxon>
        <taxon>Odynerus</taxon>
    </lineage>
</organism>
<dbReference type="AlphaFoldDB" id="A0AAD9RVE8"/>
<proteinExistence type="predicted"/>
<accession>A0AAD9RVE8</accession>
<gene>
    <name evidence="2" type="ORF">KPH14_011702</name>
</gene>
<comment type="caution">
    <text evidence="2">The sequence shown here is derived from an EMBL/GenBank/DDBJ whole genome shotgun (WGS) entry which is preliminary data.</text>
</comment>
<dbReference type="Proteomes" id="UP001258017">
    <property type="component" value="Unassembled WGS sequence"/>
</dbReference>